<feature type="chain" id="PRO_5027603258" description="TIGR02186 family protein" evidence="2">
    <location>
        <begin position="24"/>
        <end position="265"/>
    </location>
</feature>
<proteinExistence type="predicted"/>
<evidence type="ECO:0008006" key="4">
    <source>
        <dbReference type="Google" id="ProtNLM"/>
    </source>
</evidence>
<comment type="caution">
    <text evidence="3">The sequence shown here is derived from an EMBL/GenBank/DDBJ whole genome shotgun (WGS) entry which is preliminary data.</text>
</comment>
<keyword evidence="1" id="KW-0812">Transmembrane</keyword>
<protein>
    <recommendedName>
        <fullName evidence="4">TIGR02186 family protein</fullName>
    </recommendedName>
</protein>
<gene>
    <name evidence="3" type="ORF">ENV62_02340</name>
</gene>
<dbReference type="AlphaFoldDB" id="A0A7C3SJJ1"/>
<sequence>MKLLAPLFAGMCLVGLFRTDALAFSPEAQEKVITAASKNVIQIGLSYRGDEIHFFGVNPVAGADVITRLTAEKDEVIKLSVKGKVGPFWMTVKQYEVTGAPFVYKIHANKPVKEIISDDLARELELGYPAIKHKIKMHLVRGKAEPGDEDKIFQGLINIKESDNLYNIVEDPARLEIAGGKLFKHYFRFPPKATEGNYQVETFAFKNGELVGYGKDVIRIQKVGLESWLTKTSQESPVFYGIMAVLIAIGAGLGVGMIFRKGGHH</sequence>
<evidence type="ECO:0000256" key="1">
    <source>
        <dbReference type="SAM" id="Phobius"/>
    </source>
</evidence>
<dbReference type="InterPro" id="IPR019088">
    <property type="entry name" value="CHP02186-rel_TM"/>
</dbReference>
<accession>A0A7C3SJJ1</accession>
<feature type="signal peptide" evidence="2">
    <location>
        <begin position="1"/>
        <end position="23"/>
    </location>
</feature>
<dbReference type="EMBL" id="DTHB01000016">
    <property type="protein sequence ID" value="HGB14065.1"/>
    <property type="molecule type" value="Genomic_DNA"/>
</dbReference>
<dbReference type="Pfam" id="PF09608">
    <property type="entry name" value="Alph_Pro_TM"/>
    <property type="match status" value="1"/>
</dbReference>
<keyword evidence="1" id="KW-1133">Transmembrane helix</keyword>
<keyword evidence="2" id="KW-0732">Signal</keyword>
<organism evidence="3">
    <name type="scientific">Desulfobacca acetoxidans</name>
    <dbReference type="NCBI Taxonomy" id="60893"/>
    <lineage>
        <taxon>Bacteria</taxon>
        <taxon>Pseudomonadati</taxon>
        <taxon>Thermodesulfobacteriota</taxon>
        <taxon>Desulfobaccia</taxon>
        <taxon>Desulfobaccales</taxon>
        <taxon>Desulfobaccaceae</taxon>
        <taxon>Desulfobacca</taxon>
    </lineage>
</organism>
<feature type="transmembrane region" description="Helical" evidence="1">
    <location>
        <begin position="238"/>
        <end position="259"/>
    </location>
</feature>
<evidence type="ECO:0000313" key="3">
    <source>
        <dbReference type="EMBL" id="HGB14065.1"/>
    </source>
</evidence>
<reference evidence="3" key="1">
    <citation type="journal article" date="2020" name="mSystems">
        <title>Genome- and Community-Level Interaction Insights into Carbon Utilization and Element Cycling Functions of Hydrothermarchaeota in Hydrothermal Sediment.</title>
        <authorList>
            <person name="Zhou Z."/>
            <person name="Liu Y."/>
            <person name="Xu W."/>
            <person name="Pan J."/>
            <person name="Luo Z.H."/>
            <person name="Li M."/>
        </authorList>
    </citation>
    <scope>NUCLEOTIDE SEQUENCE [LARGE SCALE GENOMIC DNA]</scope>
    <source>
        <strain evidence="3">SpSt-776</strain>
    </source>
</reference>
<evidence type="ECO:0000256" key="2">
    <source>
        <dbReference type="SAM" id="SignalP"/>
    </source>
</evidence>
<keyword evidence="1" id="KW-0472">Membrane</keyword>
<name>A0A7C3SJJ1_9BACT</name>